<accession>A0AAD3Y2Z2</accession>
<dbReference type="InterPro" id="IPR006183">
    <property type="entry name" value="Pgluconate_DH"/>
</dbReference>
<evidence type="ECO:0000313" key="10">
    <source>
        <dbReference type="Proteomes" id="UP001279734"/>
    </source>
</evidence>
<dbReference type="GO" id="GO:0050661">
    <property type="term" value="F:NADP binding"/>
    <property type="evidence" value="ECO:0007669"/>
    <property type="project" value="InterPro"/>
</dbReference>
<evidence type="ECO:0000259" key="8">
    <source>
        <dbReference type="Pfam" id="PF03446"/>
    </source>
</evidence>
<comment type="pathway">
    <text evidence="1">Carbohydrate degradation; pentose phosphate pathway; D-ribulose 5-phosphate from D-glucose 6-phosphate (oxidative stage): step 3/3.</text>
</comment>
<organism evidence="9 10">
    <name type="scientific">Nepenthes gracilis</name>
    <name type="common">Slender pitcher plant</name>
    <dbReference type="NCBI Taxonomy" id="150966"/>
    <lineage>
        <taxon>Eukaryota</taxon>
        <taxon>Viridiplantae</taxon>
        <taxon>Streptophyta</taxon>
        <taxon>Embryophyta</taxon>
        <taxon>Tracheophyta</taxon>
        <taxon>Spermatophyta</taxon>
        <taxon>Magnoliopsida</taxon>
        <taxon>eudicotyledons</taxon>
        <taxon>Gunneridae</taxon>
        <taxon>Pentapetalae</taxon>
        <taxon>Caryophyllales</taxon>
        <taxon>Nepenthaceae</taxon>
        <taxon>Nepenthes</taxon>
    </lineage>
</organism>
<feature type="domain" description="6-phosphogluconate dehydrogenase C-terminal" evidence="7">
    <location>
        <begin position="254"/>
        <end position="275"/>
    </location>
</feature>
<evidence type="ECO:0000256" key="1">
    <source>
        <dbReference type="ARBA" id="ARBA00004874"/>
    </source>
</evidence>
<dbReference type="InterPro" id="IPR006115">
    <property type="entry name" value="6PGDH_NADP-bd"/>
</dbReference>
<name>A0AAD3Y2Z2_NEPGR</name>
<evidence type="ECO:0000256" key="5">
    <source>
        <dbReference type="ARBA" id="ARBA00023064"/>
    </source>
</evidence>
<keyword evidence="10" id="KW-1185">Reference proteome</keyword>
<dbReference type="Pfam" id="PF00393">
    <property type="entry name" value="6PGD"/>
    <property type="match status" value="1"/>
</dbReference>
<dbReference type="EMBL" id="BSYO01000033">
    <property type="protein sequence ID" value="GMH27552.1"/>
    <property type="molecule type" value="Genomic_DNA"/>
</dbReference>
<dbReference type="GO" id="GO:0004616">
    <property type="term" value="F:phosphogluconate dehydrogenase (decarboxylating) activity"/>
    <property type="evidence" value="ECO:0007669"/>
    <property type="project" value="UniProtKB-EC"/>
</dbReference>
<evidence type="ECO:0000256" key="6">
    <source>
        <dbReference type="ARBA" id="ARBA00023126"/>
    </source>
</evidence>
<keyword evidence="4" id="KW-0560">Oxidoreductase</keyword>
<dbReference type="PANTHER" id="PTHR11811">
    <property type="entry name" value="6-PHOSPHOGLUCONATE DEHYDROGENASE"/>
    <property type="match status" value="1"/>
</dbReference>
<evidence type="ECO:0000256" key="4">
    <source>
        <dbReference type="ARBA" id="ARBA00023002"/>
    </source>
</evidence>
<sequence>MVRITQRSFQAADPKCVMESRGRGTGLLLKFILVDSSEITRVEMIPRPCIRFGGCCDLSGNYNAVTTLEEKMEAQTRIGLADLAAMGQNLALNIAEKGFPISVHNRTISKVDETVERAKKEGNLHLYGFHDPESFVHSIKKPRVITMLVKAGPPVDDTIKTLSVYMEKGDCIIDGGNEWHENTERRQKATEEKGLLYLGMGVSGGKEGAQHGPLLMPGGSIEAYKYIEDIPLKVAAQVPDTSPCVTYIGKGGSGNFVKMVHNGIEHGDMQLIAEA</sequence>
<dbReference type="GO" id="GO:0006098">
    <property type="term" value="P:pentose-phosphate shunt"/>
    <property type="evidence" value="ECO:0007669"/>
    <property type="project" value="UniProtKB-KW"/>
</dbReference>
<dbReference type="InterPro" id="IPR008927">
    <property type="entry name" value="6-PGluconate_DH-like_C_sf"/>
</dbReference>
<dbReference type="Gene3D" id="1.10.1040.10">
    <property type="entry name" value="N-(1-d-carboxylethyl)-l-norvaline Dehydrogenase, domain 2"/>
    <property type="match status" value="1"/>
</dbReference>
<dbReference type="InterPro" id="IPR013328">
    <property type="entry name" value="6PGD_dom2"/>
</dbReference>
<proteinExistence type="inferred from homology"/>
<dbReference type="SUPFAM" id="SSF51735">
    <property type="entry name" value="NAD(P)-binding Rossmann-fold domains"/>
    <property type="match status" value="1"/>
</dbReference>
<comment type="caution">
    <text evidence="9">The sequence shown here is derived from an EMBL/GenBank/DDBJ whole genome shotgun (WGS) entry which is preliminary data.</text>
</comment>
<comment type="similarity">
    <text evidence="2">Belongs to the 6-phosphogluconate dehydrogenase family.</text>
</comment>
<dbReference type="Gene3D" id="3.40.50.720">
    <property type="entry name" value="NAD(P)-binding Rossmann-like Domain"/>
    <property type="match status" value="1"/>
</dbReference>
<dbReference type="AlphaFoldDB" id="A0AAD3Y2Z2"/>
<dbReference type="InterPro" id="IPR036291">
    <property type="entry name" value="NAD(P)-bd_dom_sf"/>
</dbReference>
<dbReference type="Proteomes" id="UP001279734">
    <property type="component" value="Unassembled WGS sequence"/>
</dbReference>
<dbReference type="InterPro" id="IPR006114">
    <property type="entry name" value="6PGDH_C"/>
</dbReference>
<gene>
    <name evidence="9" type="ORF">Nepgr_029395</name>
</gene>
<dbReference type="PRINTS" id="PR00076">
    <property type="entry name" value="6PGDHDRGNASE"/>
</dbReference>
<dbReference type="EC" id="1.1.1.44" evidence="3"/>
<evidence type="ECO:0000313" key="9">
    <source>
        <dbReference type="EMBL" id="GMH27552.1"/>
    </source>
</evidence>
<reference evidence="9" key="1">
    <citation type="submission" date="2023-05" db="EMBL/GenBank/DDBJ databases">
        <title>Nepenthes gracilis genome sequencing.</title>
        <authorList>
            <person name="Fukushima K."/>
        </authorList>
    </citation>
    <scope>NUCLEOTIDE SEQUENCE</scope>
    <source>
        <strain evidence="9">SING2019-196</strain>
    </source>
</reference>
<evidence type="ECO:0000256" key="2">
    <source>
        <dbReference type="ARBA" id="ARBA00008419"/>
    </source>
</evidence>
<evidence type="ECO:0000259" key="7">
    <source>
        <dbReference type="Pfam" id="PF00393"/>
    </source>
</evidence>
<feature type="domain" description="6-phosphogluconate dehydrogenase NADP-binding" evidence="8">
    <location>
        <begin position="78"/>
        <end position="249"/>
    </location>
</feature>
<dbReference type="GO" id="GO:0019521">
    <property type="term" value="P:D-gluconate metabolic process"/>
    <property type="evidence" value="ECO:0007669"/>
    <property type="project" value="UniProtKB-KW"/>
</dbReference>
<evidence type="ECO:0000256" key="3">
    <source>
        <dbReference type="ARBA" id="ARBA00013011"/>
    </source>
</evidence>
<keyword evidence="6" id="KW-0570">Pentose shunt</keyword>
<keyword evidence="5" id="KW-0311">Gluconate utilization</keyword>
<dbReference type="SUPFAM" id="SSF48179">
    <property type="entry name" value="6-phosphogluconate dehydrogenase C-terminal domain-like"/>
    <property type="match status" value="1"/>
</dbReference>
<dbReference type="Pfam" id="PF03446">
    <property type="entry name" value="NAD_binding_2"/>
    <property type="match status" value="1"/>
</dbReference>
<dbReference type="FunFam" id="3.40.50.720:FF:000007">
    <property type="entry name" value="6-phosphogluconate dehydrogenase, decarboxylating"/>
    <property type="match status" value="1"/>
</dbReference>
<protein>
    <recommendedName>
        <fullName evidence="3">phosphogluconate dehydrogenase (NADP(+)-dependent, decarboxylating)</fullName>
        <ecNumber evidence="3">1.1.1.44</ecNumber>
    </recommendedName>
</protein>